<proteinExistence type="predicted"/>
<protein>
    <submittedName>
        <fullName evidence="2">Uncharacterized protein</fullName>
    </submittedName>
</protein>
<feature type="region of interest" description="Disordered" evidence="1">
    <location>
        <begin position="533"/>
        <end position="556"/>
    </location>
</feature>
<feature type="region of interest" description="Disordered" evidence="1">
    <location>
        <begin position="380"/>
        <end position="406"/>
    </location>
</feature>
<evidence type="ECO:0000256" key="1">
    <source>
        <dbReference type="SAM" id="MobiDB-lite"/>
    </source>
</evidence>
<feature type="compositionally biased region" description="Basic and acidic residues" evidence="1">
    <location>
        <begin position="393"/>
        <end position="406"/>
    </location>
</feature>
<feature type="compositionally biased region" description="Basic and acidic residues" evidence="1">
    <location>
        <begin position="546"/>
        <end position="556"/>
    </location>
</feature>
<feature type="region of interest" description="Disordered" evidence="1">
    <location>
        <begin position="433"/>
        <end position="460"/>
    </location>
</feature>
<evidence type="ECO:0000313" key="2">
    <source>
        <dbReference type="EMBL" id="CEL69332.1"/>
    </source>
</evidence>
<organism evidence="2">
    <name type="scientific">Neospora caninum (strain Liverpool)</name>
    <dbReference type="NCBI Taxonomy" id="572307"/>
    <lineage>
        <taxon>Eukaryota</taxon>
        <taxon>Sar</taxon>
        <taxon>Alveolata</taxon>
        <taxon>Apicomplexa</taxon>
        <taxon>Conoidasida</taxon>
        <taxon>Coccidia</taxon>
        <taxon>Eucoccidiorida</taxon>
        <taxon>Eimeriorina</taxon>
        <taxon>Sarcocystidae</taxon>
        <taxon>Neospora</taxon>
    </lineage>
</organism>
<accession>A0A0F7UMA1</accession>
<feature type="compositionally biased region" description="Basic and acidic residues" evidence="1">
    <location>
        <begin position="449"/>
        <end position="460"/>
    </location>
</feature>
<name>A0A0F7UMA1_NEOCL</name>
<sequence length="556" mass="61905">MSSLRRHVSPLCSLFHRRGVVSSLRRPLLSTSSSSSPVLAFLPFSGFSQVASRALLRSSVSSSSLRSFSSAPRASRRPSPALAFLERSVARRSLLSASRASSLKTKTRDQRHPYLGEARRLVRNNETVRQVFGSPLEFQNAEDTTDSSGLHKRAKMYLSGPKATGSVFVTALLPDTVGEGDEEDSQSLFAGDSLDWNALRERPYLLKLWLFDRMRTLYLATRSVVLGEVYEDVKRERGASAWTNEKGEAAGEEEEEAGARSRWAIDSLFVHIEKRQGETRPGKETNERSKVLIAVKGNPYDNPDIEPFIKREGSTRGRNRHPIGGFLLLALLALLCRQTYSEIRGAIDRAACYQYLNYFTQNHPDLRRILCSTAQRNAARVKAGKEQSTSTAKAREDNAKSREDPAVEKRVNIQVSYFAGKMTPTSIKGCASLTFTPGEHGGKPASDGRQTRQQDVDTNEERIPNIAELRIEALRPNTSAPFKALVSSVRVIREQSDDDVAEGVPFPLLLSYTLPPTRIPPFRPSVSWSSFFSGPSLFGKKKRPTSGKDERRERKV</sequence>
<gene>
    <name evidence="2" type="ORF">BN1204_050450</name>
</gene>
<reference evidence="2" key="1">
    <citation type="journal article" date="2015" name="PLoS ONE">
        <title>Comprehensive Evaluation of Toxoplasma gondii VEG and Neospora caninum LIV Genomes with Tachyzoite Stage Transcriptome and Proteome Defines Novel Transcript Features.</title>
        <authorList>
            <person name="Ramaprasad A."/>
            <person name="Mourier T."/>
            <person name="Naeem R."/>
            <person name="Malas T.B."/>
            <person name="Moussa E."/>
            <person name="Panigrahi A."/>
            <person name="Vermont S.J."/>
            <person name="Otto T.D."/>
            <person name="Wastling J."/>
            <person name="Pain A."/>
        </authorList>
    </citation>
    <scope>NUCLEOTIDE SEQUENCE</scope>
    <source>
        <strain evidence="2">Liverpool</strain>
    </source>
</reference>
<dbReference type="AlphaFoldDB" id="A0A0F7UMA1"/>
<dbReference type="EMBL" id="LN714485">
    <property type="protein sequence ID" value="CEL69332.1"/>
    <property type="molecule type" value="Genomic_DNA"/>
</dbReference>